<dbReference type="EMBL" id="LVLJ01000884">
    <property type="protein sequence ID" value="OAE32118.1"/>
    <property type="molecule type" value="Genomic_DNA"/>
</dbReference>
<keyword evidence="2" id="KW-1185">Reference proteome</keyword>
<evidence type="ECO:0000313" key="2">
    <source>
        <dbReference type="Proteomes" id="UP000077202"/>
    </source>
</evidence>
<name>A0A176WFU2_MARPO</name>
<comment type="caution">
    <text evidence="1">The sequence shown here is derived from an EMBL/GenBank/DDBJ whole genome shotgun (WGS) entry which is preliminary data.</text>
</comment>
<gene>
    <name evidence="1" type="ORF">AXG93_2912s1070</name>
</gene>
<reference evidence="1" key="1">
    <citation type="submission" date="2016-03" db="EMBL/GenBank/DDBJ databases">
        <title>Mechanisms controlling the formation of the plant cell surface in tip-growing cells are functionally conserved among land plants.</title>
        <authorList>
            <person name="Honkanen S."/>
            <person name="Jones V.A."/>
            <person name="Morieri G."/>
            <person name="Champion C."/>
            <person name="Hetherington A.J."/>
            <person name="Kelly S."/>
            <person name="Saint-Marcoux D."/>
            <person name="Proust H."/>
            <person name="Prescott H."/>
            <person name="Dolan L."/>
        </authorList>
    </citation>
    <scope>NUCLEOTIDE SEQUENCE [LARGE SCALE GENOMIC DNA]</scope>
    <source>
        <tissue evidence="1">Whole gametophyte</tissue>
    </source>
</reference>
<accession>A0A176WFU2</accession>
<organism evidence="1 2">
    <name type="scientific">Marchantia polymorpha subsp. ruderalis</name>
    <dbReference type="NCBI Taxonomy" id="1480154"/>
    <lineage>
        <taxon>Eukaryota</taxon>
        <taxon>Viridiplantae</taxon>
        <taxon>Streptophyta</taxon>
        <taxon>Embryophyta</taxon>
        <taxon>Marchantiophyta</taxon>
        <taxon>Marchantiopsida</taxon>
        <taxon>Marchantiidae</taxon>
        <taxon>Marchantiales</taxon>
        <taxon>Marchantiaceae</taxon>
        <taxon>Marchantia</taxon>
    </lineage>
</organism>
<sequence>MPNLILDSSMQKCEVCNGRGPDSEYWCLTLEKRERVWNREYSETLFTSLYANSRELLLTPLESGGGPPKPLLWCAPKQGPEDEGEKLNLMESFDHAAVFGWGRRKVAGALD</sequence>
<dbReference type="AlphaFoldDB" id="A0A176WFU2"/>
<protein>
    <submittedName>
        <fullName evidence="1">Uncharacterized protein</fullName>
    </submittedName>
</protein>
<evidence type="ECO:0000313" key="1">
    <source>
        <dbReference type="EMBL" id="OAE32118.1"/>
    </source>
</evidence>
<proteinExistence type="predicted"/>
<dbReference type="Proteomes" id="UP000077202">
    <property type="component" value="Unassembled WGS sequence"/>
</dbReference>